<evidence type="ECO:0000259" key="3">
    <source>
        <dbReference type="Pfam" id="PF01370"/>
    </source>
</evidence>
<dbReference type="InterPro" id="IPR023393">
    <property type="entry name" value="START-like_dom_sf"/>
</dbReference>
<dbReference type="EMBL" id="SJPV01000001">
    <property type="protein sequence ID" value="TWU41916.1"/>
    <property type="molecule type" value="Genomic_DNA"/>
</dbReference>
<dbReference type="Pfam" id="PF08338">
    <property type="entry name" value="DUF1731"/>
    <property type="match status" value="1"/>
</dbReference>
<organism evidence="6 7">
    <name type="scientific">Novipirellula artificiosorum</name>
    <dbReference type="NCBI Taxonomy" id="2528016"/>
    <lineage>
        <taxon>Bacteria</taxon>
        <taxon>Pseudomonadati</taxon>
        <taxon>Planctomycetota</taxon>
        <taxon>Planctomycetia</taxon>
        <taxon>Pirellulales</taxon>
        <taxon>Pirellulaceae</taxon>
        <taxon>Novipirellula</taxon>
    </lineage>
</organism>
<evidence type="ECO:0000256" key="2">
    <source>
        <dbReference type="ARBA" id="ARBA00009353"/>
    </source>
</evidence>
<reference evidence="6 7" key="1">
    <citation type="submission" date="2019-02" db="EMBL/GenBank/DDBJ databases">
        <title>Deep-cultivation of Planctomycetes and their phenomic and genomic characterization uncovers novel biology.</title>
        <authorList>
            <person name="Wiegand S."/>
            <person name="Jogler M."/>
            <person name="Boedeker C."/>
            <person name="Pinto D."/>
            <person name="Vollmers J."/>
            <person name="Rivas-Marin E."/>
            <person name="Kohn T."/>
            <person name="Peeters S.H."/>
            <person name="Heuer A."/>
            <person name="Rast P."/>
            <person name="Oberbeckmann S."/>
            <person name="Bunk B."/>
            <person name="Jeske O."/>
            <person name="Meyerdierks A."/>
            <person name="Storesund J.E."/>
            <person name="Kallscheuer N."/>
            <person name="Luecker S."/>
            <person name="Lage O.M."/>
            <person name="Pohl T."/>
            <person name="Merkel B.J."/>
            <person name="Hornburger P."/>
            <person name="Mueller R.-W."/>
            <person name="Bruemmer F."/>
            <person name="Labrenz M."/>
            <person name="Spormann A.M."/>
            <person name="Op Den Camp H."/>
            <person name="Overmann J."/>
            <person name="Amann R."/>
            <person name="Jetten M.S.M."/>
            <person name="Mascher T."/>
            <person name="Medema M.H."/>
            <person name="Devos D.P."/>
            <person name="Kaster A.-K."/>
            <person name="Ovreas L."/>
            <person name="Rohde M."/>
            <person name="Galperin M.Y."/>
            <person name="Jogler C."/>
        </authorList>
    </citation>
    <scope>NUCLEOTIDE SEQUENCE [LARGE SCALE GENOMIC DNA]</scope>
    <source>
        <strain evidence="6 7">Poly41</strain>
    </source>
</reference>
<dbReference type="PANTHER" id="PTHR11092:SF0">
    <property type="entry name" value="EPIMERASE FAMILY PROTEIN SDR39U1"/>
    <property type="match status" value="1"/>
</dbReference>
<protein>
    <submittedName>
        <fullName evidence="6">Epimerase family protein</fullName>
    </submittedName>
</protein>
<feature type="domain" description="DUF1731" evidence="5">
    <location>
        <begin position="406"/>
        <end position="451"/>
    </location>
</feature>
<dbReference type="InterPro" id="IPR001509">
    <property type="entry name" value="Epimerase_deHydtase"/>
</dbReference>
<dbReference type="InterPro" id="IPR013549">
    <property type="entry name" value="DUF1731"/>
</dbReference>
<dbReference type="Proteomes" id="UP000319143">
    <property type="component" value="Unassembled WGS sequence"/>
</dbReference>
<dbReference type="SUPFAM" id="SSF55961">
    <property type="entry name" value="Bet v1-like"/>
    <property type="match status" value="1"/>
</dbReference>
<dbReference type="AlphaFoldDB" id="A0A5C6E3C9"/>
<dbReference type="Pfam" id="PF01370">
    <property type="entry name" value="Epimerase"/>
    <property type="match status" value="1"/>
</dbReference>
<proteinExistence type="inferred from homology"/>
<evidence type="ECO:0000259" key="5">
    <source>
        <dbReference type="Pfam" id="PF08338"/>
    </source>
</evidence>
<dbReference type="Gene3D" id="3.40.50.720">
    <property type="entry name" value="NAD(P)-binding Rossmann-like Domain"/>
    <property type="match status" value="1"/>
</dbReference>
<evidence type="ECO:0000313" key="6">
    <source>
        <dbReference type="EMBL" id="TWU41916.1"/>
    </source>
</evidence>
<comment type="caution">
    <text evidence="6">The sequence shown here is derived from an EMBL/GenBank/DDBJ whole genome shotgun (WGS) entry which is preliminary data.</text>
</comment>
<dbReference type="InterPro" id="IPR036291">
    <property type="entry name" value="NAD(P)-bd_dom_sf"/>
</dbReference>
<dbReference type="PANTHER" id="PTHR11092">
    <property type="entry name" value="SUGAR NUCLEOTIDE EPIMERASE RELATED"/>
    <property type="match status" value="1"/>
</dbReference>
<feature type="domain" description="Coenzyme Q-binding protein COQ10 START" evidence="4">
    <location>
        <begin position="15"/>
        <end position="130"/>
    </location>
</feature>
<keyword evidence="7" id="KW-1185">Reference proteome</keyword>
<dbReference type="OrthoDB" id="9801773at2"/>
<feature type="domain" description="NAD-dependent epimerase/dehydratase" evidence="3">
    <location>
        <begin position="166"/>
        <end position="370"/>
    </location>
</feature>
<evidence type="ECO:0000256" key="1">
    <source>
        <dbReference type="ARBA" id="ARBA00008918"/>
    </source>
</evidence>
<dbReference type="SUPFAM" id="SSF51735">
    <property type="entry name" value="NAD(P)-binding Rossmann-fold domains"/>
    <property type="match status" value="1"/>
</dbReference>
<sequence>MAGSQHYRASTQLGVSKQQAFAYHERPGALQRLTPPWESVSVEKGSAGLDVGSRVVLKMRLLGVPLRWVAEHTLYDPPNRFDDTQRSGPFASWSHSHQFDADGGNDSKSVLTDSIHYRLPGGQLGRWFGGGFALKKIESMFAYRHRITRDDLELFSAYSSEAMRVAISGSHGLVGSQLLGLLSLFGHETQRIVRSSPSEDRIAAWQSDQQASRLNGVDAVVHLAGASIASRRWSDVVKREIRESRVLKTRQLCESLARLPKKPRVLVCASATGVYGDRQDQVLDEHSAHGEGFLADVADQWERACRPAVDAGIRVVHARFGLILSRQGGALAKMLLPAKLAGGSLGSGHQWWSWIAMDDVLGGIYHAIQTDSLSGPVNFVSPTPVQNRDFAKVLGSVMHRPALLPAPAFGLRIALGEMADALLLASTRVVPVKLQQSGYRFRFNDLAETLRYSLGKDRLKSSPA</sequence>
<dbReference type="InterPro" id="IPR005031">
    <property type="entry name" value="COQ10_START"/>
</dbReference>
<dbReference type="Pfam" id="PF03364">
    <property type="entry name" value="Polyketide_cyc"/>
    <property type="match status" value="1"/>
</dbReference>
<comment type="similarity">
    <text evidence="1">Belongs to the ribosome association toxin RatA family.</text>
</comment>
<dbReference type="NCBIfam" id="TIGR01777">
    <property type="entry name" value="yfcH"/>
    <property type="match status" value="1"/>
</dbReference>
<gene>
    <name evidence="6" type="ORF">Poly41_02090</name>
</gene>
<dbReference type="CDD" id="cd07820">
    <property type="entry name" value="SRPBCC_3"/>
    <property type="match status" value="1"/>
</dbReference>
<comment type="similarity">
    <text evidence="2">Belongs to the NAD(P)-dependent epimerase/dehydratase family. SDR39U1 subfamily.</text>
</comment>
<evidence type="ECO:0000259" key="4">
    <source>
        <dbReference type="Pfam" id="PF03364"/>
    </source>
</evidence>
<accession>A0A5C6E3C9</accession>
<dbReference type="CDD" id="cd05242">
    <property type="entry name" value="SDR_a8"/>
    <property type="match status" value="1"/>
</dbReference>
<dbReference type="RefSeq" id="WP_146524070.1">
    <property type="nucleotide sequence ID" value="NZ_SJPV01000001.1"/>
</dbReference>
<name>A0A5C6E3C9_9BACT</name>
<dbReference type="Gene3D" id="3.30.530.20">
    <property type="match status" value="1"/>
</dbReference>
<evidence type="ECO:0000313" key="7">
    <source>
        <dbReference type="Proteomes" id="UP000319143"/>
    </source>
</evidence>
<dbReference type="InterPro" id="IPR010099">
    <property type="entry name" value="SDR39U1"/>
</dbReference>